<dbReference type="CDD" id="cd17394">
    <property type="entry name" value="MFS_FucP_like"/>
    <property type="match status" value="1"/>
</dbReference>
<dbReference type="SUPFAM" id="SSF103473">
    <property type="entry name" value="MFS general substrate transporter"/>
    <property type="match status" value="1"/>
</dbReference>
<dbReference type="InterPro" id="IPR005275">
    <property type="entry name" value="Lfuc_symporter_FucP"/>
</dbReference>
<accession>A0A1I4F8D6</accession>
<dbReference type="InParanoid" id="A0A1I4F8D6"/>
<feature type="transmembrane region" description="Helical" evidence="3">
    <location>
        <begin position="325"/>
        <end position="343"/>
    </location>
</feature>
<organism evidence="4 5">
    <name type="scientific">Geodermatophilus ruber</name>
    <dbReference type="NCBI Taxonomy" id="504800"/>
    <lineage>
        <taxon>Bacteria</taxon>
        <taxon>Bacillati</taxon>
        <taxon>Actinomycetota</taxon>
        <taxon>Actinomycetes</taxon>
        <taxon>Geodermatophilales</taxon>
        <taxon>Geodermatophilaceae</taxon>
        <taxon>Geodermatophilus</taxon>
    </lineage>
</organism>
<evidence type="ECO:0000313" key="5">
    <source>
        <dbReference type="Proteomes" id="UP000199152"/>
    </source>
</evidence>
<feature type="transmembrane region" description="Helical" evidence="3">
    <location>
        <begin position="297"/>
        <end position="318"/>
    </location>
</feature>
<dbReference type="Proteomes" id="UP000199152">
    <property type="component" value="Unassembled WGS sequence"/>
</dbReference>
<keyword evidence="3" id="KW-1133">Transmembrane helix</keyword>
<dbReference type="NCBIfam" id="TIGR00885">
    <property type="entry name" value="fucP"/>
    <property type="match status" value="1"/>
</dbReference>
<proteinExistence type="predicted"/>
<feature type="transmembrane region" description="Helical" evidence="3">
    <location>
        <begin position="349"/>
        <end position="370"/>
    </location>
</feature>
<dbReference type="PANTHER" id="PTHR43702">
    <property type="entry name" value="L-FUCOSE-PROTON SYMPORTER"/>
    <property type="match status" value="1"/>
</dbReference>
<sequence length="446" mass="47413">MARVSVVQTRPEAGGARKPGLVYPGLTLPFILVVTCFAAWGSAANLTDVLVGVFRHIFSMSNFQSALVQFAYYGAYFSLAIPAALINKRFGYKAGVLTGLGLATLGGLLFFPASWLLEYGFFLIALFVLAAGLSILETSANPFVIAMGPEESATQRLNLAQAFNPVGANIGVLLGAVVILPNITPEAEKASMTADQLARAQEQDLSLVLGPYAGIALALLVIWIFIALRKIDVPDEHAHFGLEERGTGALGRLWHNRHYRYGVVAQFLNVGAQVCAWTFTIQYAQDVVGVPTGSSGWYLQASLLLFLVARFVMVYLLGIFRPTRLLFVMAALGVLFCLVAVFSPNRVGLIAVVGISLSLSLMFPTIYGVALQGLGRDTKFGAAGLVMAILGGALMPMVHGKVMDAFGAAEAFVVPALCLAGVALYALFDLRTARHTGPLVAEGAAH</sequence>
<feature type="transmembrane region" description="Helical" evidence="3">
    <location>
        <begin position="261"/>
        <end position="285"/>
    </location>
</feature>
<gene>
    <name evidence="4" type="ORF">SAMN04488085_1077</name>
</gene>
<dbReference type="InterPro" id="IPR036259">
    <property type="entry name" value="MFS_trans_sf"/>
</dbReference>
<feature type="transmembrane region" description="Helical" evidence="3">
    <location>
        <begin position="63"/>
        <end position="87"/>
    </location>
</feature>
<feature type="transmembrane region" description="Helical" evidence="3">
    <location>
        <begin position="94"/>
        <end position="115"/>
    </location>
</feature>
<dbReference type="EMBL" id="FOSW01000007">
    <property type="protein sequence ID" value="SFL13560.1"/>
    <property type="molecule type" value="Genomic_DNA"/>
</dbReference>
<dbReference type="PANTHER" id="PTHR43702:SF11">
    <property type="entry name" value="L-FUCOSE-PROTON SYMPORTER"/>
    <property type="match status" value="1"/>
</dbReference>
<feature type="transmembrane region" description="Helical" evidence="3">
    <location>
        <begin position="382"/>
        <end position="399"/>
    </location>
</feature>
<dbReference type="OrthoDB" id="9795150at2"/>
<feature type="transmembrane region" description="Helical" evidence="3">
    <location>
        <begin position="21"/>
        <end position="43"/>
    </location>
</feature>
<protein>
    <submittedName>
        <fullName evidence="4">MFS transporter, FHS family, L-fucose permease</fullName>
    </submittedName>
</protein>
<dbReference type="STRING" id="504800.SAMN04488085_1077"/>
<evidence type="ECO:0000256" key="2">
    <source>
        <dbReference type="ARBA" id="ARBA00022475"/>
    </source>
</evidence>
<feature type="transmembrane region" description="Helical" evidence="3">
    <location>
        <begin position="166"/>
        <end position="185"/>
    </location>
</feature>
<name>A0A1I4F8D6_9ACTN</name>
<evidence type="ECO:0000256" key="1">
    <source>
        <dbReference type="ARBA" id="ARBA00004429"/>
    </source>
</evidence>
<comment type="subcellular location">
    <subcellularLocation>
        <location evidence="1">Cell inner membrane</location>
        <topology evidence="1">Multi-pass membrane protein</topology>
    </subcellularLocation>
</comment>
<feature type="transmembrane region" description="Helical" evidence="3">
    <location>
        <begin position="121"/>
        <end position="145"/>
    </location>
</feature>
<evidence type="ECO:0000313" key="4">
    <source>
        <dbReference type="EMBL" id="SFL13560.1"/>
    </source>
</evidence>
<feature type="transmembrane region" description="Helical" evidence="3">
    <location>
        <begin position="405"/>
        <end position="428"/>
    </location>
</feature>
<dbReference type="AlphaFoldDB" id="A0A1I4F8D6"/>
<keyword evidence="2" id="KW-1003">Cell membrane</keyword>
<keyword evidence="5" id="KW-1185">Reference proteome</keyword>
<dbReference type="Gene3D" id="1.20.1250.20">
    <property type="entry name" value="MFS general substrate transporter like domains"/>
    <property type="match status" value="2"/>
</dbReference>
<reference evidence="4 5" key="1">
    <citation type="submission" date="2016-10" db="EMBL/GenBank/DDBJ databases">
        <authorList>
            <person name="de Groot N.N."/>
        </authorList>
    </citation>
    <scope>NUCLEOTIDE SEQUENCE [LARGE SCALE GENOMIC DNA]</scope>
    <source>
        <strain evidence="4 5">DSM 45317</strain>
    </source>
</reference>
<dbReference type="GO" id="GO:0005886">
    <property type="term" value="C:plasma membrane"/>
    <property type="evidence" value="ECO:0007669"/>
    <property type="project" value="UniProtKB-SubCell"/>
</dbReference>
<evidence type="ECO:0000256" key="3">
    <source>
        <dbReference type="SAM" id="Phobius"/>
    </source>
</evidence>
<dbReference type="Pfam" id="PF07690">
    <property type="entry name" value="MFS_1"/>
    <property type="match status" value="1"/>
</dbReference>
<dbReference type="GO" id="GO:0015535">
    <property type="term" value="F:fucose:proton symporter activity"/>
    <property type="evidence" value="ECO:0007669"/>
    <property type="project" value="InterPro"/>
</dbReference>
<dbReference type="InterPro" id="IPR050375">
    <property type="entry name" value="MFS_TsgA-like"/>
</dbReference>
<keyword evidence="3" id="KW-0472">Membrane</keyword>
<keyword evidence="3" id="KW-0812">Transmembrane</keyword>
<dbReference type="InterPro" id="IPR011701">
    <property type="entry name" value="MFS"/>
</dbReference>
<feature type="transmembrane region" description="Helical" evidence="3">
    <location>
        <begin position="205"/>
        <end position="228"/>
    </location>
</feature>